<dbReference type="InterPro" id="IPR018391">
    <property type="entry name" value="PQQ_b-propeller_rpt"/>
</dbReference>
<keyword evidence="1 4" id="KW-0732">Signal</keyword>
<dbReference type="Pfam" id="PF13360">
    <property type="entry name" value="PQQ_2"/>
    <property type="match status" value="1"/>
</dbReference>
<dbReference type="InterPro" id="IPR011047">
    <property type="entry name" value="Quinoprotein_ADH-like_sf"/>
</dbReference>
<dbReference type="KEGG" id="gai:IMCC3135_24055"/>
<keyword evidence="4" id="KW-0449">Lipoprotein</keyword>
<comment type="subunit">
    <text evidence="4">Part of the Bam complex.</text>
</comment>
<dbReference type="InterPro" id="IPR015943">
    <property type="entry name" value="WD40/YVTN_repeat-like_dom_sf"/>
</dbReference>
<keyword evidence="4" id="KW-0564">Palmitate</keyword>
<evidence type="ECO:0000256" key="3">
    <source>
        <dbReference type="ARBA" id="ARBA00023237"/>
    </source>
</evidence>
<dbReference type="InterPro" id="IPR017687">
    <property type="entry name" value="BamB"/>
</dbReference>
<dbReference type="Gene3D" id="2.130.10.10">
    <property type="entry name" value="YVTN repeat-like/Quinoprotein amine dehydrogenase"/>
    <property type="match status" value="1"/>
</dbReference>
<evidence type="ECO:0000256" key="1">
    <source>
        <dbReference type="ARBA" id="ARBA00022729"/>
    </source>
</evidence>
<keyword evidence="2 4" id="KW-0472">Membrane</keyword>
<name>A0A2Z2P0Z8_9GAMM</name>
<keyword evidence="3 4" id="KW-0998">Cell outer membrane</keyword>
<dbReference type="GO" id="GO:0051205">
    <property type="term" value="P:protein insertion into membrane"/>
    <property type="evidence" value="ECO:0007669"/>
    <property type="project" value="UniProtKB-UniRule"/>
</dbReference>
<proteinExistence type="inferred from homology"/>
<dbReference type="SMART" id="SM00564">
    <property type="entry name" value="PQQ"/>
    <property type="match status" value="6"/>
</dbReference>
<comment type="similarity">
    <text evidence="4">Belongs to the BamB family.</text>
</comment>
<sequence>MRKLTVLRALAEMPVLRRMALTTCLTGMLFIAGCASEPEPTPPATLTATTAEVNLLRLWSSRAGEAGRGRFEPLVTDDQVIVANRKGKVSSFSRETGMRRWTRELDVRLNSGVGGDEDRLYVADIDGMVHALNSATGESLWQAAASSEILVPVASGFGVAVVRSTDGRVSALNPEDGSERWSVSNTPPALTLNGYSRPLLLKGGVLTGLDDGRLLALNMSNGKLIWETVISVPTGRSEVERLVDIDADIVLDDEGIYLANYQGKAARIEPTRGQVIWSVPLSAGAGIGLHEDSLIVVGDNDTVYRLDKQTGQTIWSNETMPARRLSPPAFTPAGDIVLGDVEGYVHVLDFKTGKAIGRTRLTEEPINARPIATDDAVIVQATDGLVAAYRFAR</sequence>
<evidence type="ECO:0000313" key="6">
    <source>
        <dbReference type="EMBL" id="ASJ74880.1"/>
    </source>
</evidence>
<feature type="domain" description="Pyrrolo-quinoline quinone repeat" evidence="5">
    <location>
        <begin position="85"/>
        <end position="317"/>
    </location>
</feature>
<dbReference type="PROSITE" id="PS51257">
    <property type="entry name" value="PROKAR_LIPOPROTEIN"/>
    <property type="match status" value="1"/>
</dbReference>
<dbReference type="Proteomes" id="UP000250079">
    <property type="component" value="Chromosome"/>
</dbReference>
<dbReference type="AlphaFoldDB" id="A0A2Z2P0Z8"/>
<evidence type="ECO:0000259" key="5">
    <source>
        <dbReference type="Pfam" id="PF13360"/>
    </source>
</evidence>
<evidence type="ECO:0000313" key="7">
    <source>
        <dbReference type="Proteomes" id="UP000250079"/>
    </source>
</evidence>
<comment type="function">
    <text evidence="4">Part of the outer membrane protein assembly complex, which is involved in assembly and insertion of beta-barrel proteins into the outer membrane.</text>
</comment>
<dbReference type="InterPro" id="IPR002372">
    <property type="entry name" value="PQQ_rpt_dom"/>
</dbReference>
<keyword evidence="7" id="KW-1185">Reference proteome</keyword>
<dbReference type="SUPFAM" id="SSF50998">
    <property type="entry name" value="Quinoprotein alcohol dehydrogenase-like"/>
    <property type="match status" value="1"/>
</dbReference>
<dbReference type="PANTHER" id="PTHR34512">
    <property type="entry name" value="CELL SURFACE PROTEIN"/>
    <property type="match status" value="1"/>
</dbReference>
<reference evidence="6 7" key="1">
    <citation type="submission" date="2016-12" db="EMBL/GenBank/DDBJ databases">
        <authorList>
            <person name="Song W.-J."/>
            <person name="Kurnit D.M."/>
        </authorList>
    </citation>
    <scope>NUCLEOTIDE SEQUENCE [LARGE SCALE GENOMIC DNA]</scope>
    <source>
        <strain evidence="6 7">IMCC3135</strain>
    </source>
</reference>
<organism evidence="6 7">
    <name type="scientific">Granulosicoccus antarcticus IMCC3135</name>
    <dbReference type="NCBI Taxonomy" id="1192854"/>
    <lineage>
        <taxon>Bacteria</taxon>
        <taxon>Pseudomonadati</taxon>
        <taxon>Pseudomonadota</taxon>
        <taxon>Gammaproteobacteria</taxon>
        <taxon>Chromatiales</taxon>
        <taxon>Granulosicoccaceae</taxon>
        <taxon>Granulosicoccus</taxon>
    </lineage>
</organism>
<dbReference type="GO" id="GO:0043165">
    <property type="term" value="P:Gram-negative-bacterium-type cell outer membrane assembly"/>
    <property type="evidence" value="ECO:0007669"/>
    <property type="project" value="UniProtKB-UniRule"/>
</dbReference>
<dbReference type="PANTHER" id="PTHR34512:SF30">
    <property type="entry name" value="OUTER MEMBRANE PROTEIN ASSEMBLY FACTOR BAMB"/>
    <property type="match status" value="1"/>
</dbReference>
<dbReference type="GO" id="GO:0009279">
    <property type="term" value="C:cell outer membrane"/>
    <property type="evidence" value="ECO:0007669"/>
    <property type="project" value="UniProtKB-SubCell"/>
</dbReference>
<gene>
    <name evidence="4 6" type="primary">bamB</name>
    <name evidence="6" type="ORF">IMCC3135_24055</name>
</gene>
<dbReference type="NCBIfam" id="TIGR03300">
    <property type="entry name" value="assembly_YfgL"/>
    <property type="match status" value="1"/>
</dbReference>
<evidence type="ECO:0000256" key="4">
    <source>
        <dbReference type="HAMAP-Rule" id="MF_00923"/>
    </source>
</evidence>
<dbReference type="EMBL" id="CP018632">
    <property type="protein sequence ID" value="ASJ74880.1"/>
    <property type="molecule type" value="Genomic_DNA"/>
</dbReference>
<accession>A0A2Z2P0Z8</accession>
<protein>
    <recommendedName>
        <fullName evidence="4">Outer membrane protein assembly factor BamB</fullName>
    </recommendedName>
</protein>
<dbReference type="HAMAP" id="MF_00923">
    <property type="entry name" value="OM_assembly_BamB"/>
    <property type="match status" value="1"/>
</dbReference>
<comment type="subcellular location">
    <subcellularLocation>
        <location evidence="4">Cell outer membrane</location>
        <topology evidence="4">Lipid-anchor</topology>
    </subcellularLocation>
</comment>
<evidence type="ECO:0000256" key="2">
    <source>
        <dbReference type="ARBA" id="ARBA00023136"/>
    </source>
</evidence>